<evidence type="ECO:0000313" key="9">
    <source>
        <dbReference type="EMBL" id="SOE89062.1"/>
    </source>
</evidence>
<dbReference type="Proteomes" id="UP000219522">
    <property type="component" value="Unassembled WGS sequence"/>
</dbReference>
<dbReference type="InterPro" id="IPR007627">
    <property type="entry name" value="RNA_pol_sigma70_r2"/>
</dbReference>
<proteinExistence type="inferred from homology"/>
<evidence type="ECO:0000256" key="4">
    <source>
        <dbReference type="ARBA" id="ARBA00023125"/>
    </source>
</evidence>
<dbReference type="InterPro" id="IPR036388">
    <property type="entry name" value="WH-like_DNA-bd_sf"/>
</dbReference>
<keyword evidence="2" id="KW-0805">Transcription regulation</keyword>
<reference evidence="9 10" key="1">
    <citation type="submission" date="2017-09" db="EMBL/GenBank/DDBJ databases">
        <authorList>
            <person name="Varghese N."/>
            <person name="Submissions S."/>
        </authorList>
    </citation>
    <scope>NUCLEOTIDE SEQUENCE [LARGE SCALE GENOMIC DNA]</scope>
    <source>
        <strain evidence="9 10">OK806</strain>
    </source>
</reference>
<protein>
    <submittedName>
        <fullName evidence="9">RNA polymerase, sigma subunit, ECF family</fullName>
    </submittedName>
</protein>
<dbReference type="InterPro" id="IPR013325">
    <property type="entry name" value="RNA_pol_sigma_r2"/>
</dbReference>
<keyword evidence="4" id="KW-0238">DNA-binding</keyword>
<dbReference type="Gene3D" id="1.10.10.10">
    <property type="entry name" value="Winged helix-like DNA-binding domain superfamily/Winged helix DNA-binding domain"/>
    <property type="match status" value="1"/>
</dbReference>
<gene>
    <name evidence="9" type="ORF">SAMN05446927_7713</name>
</gene>
<evidence type="ECO:0000256" key="3">
    <source>
        <dbReference type="ARBA" id="ARBA00023082"/>
    </source>
</evidence>
<dbReference type="PANTHER" id="PTHR43133">
    <property type="entry name" value="RNA POLYMERASE ECF-TYPE SIGMA FACTO"/>
    <property type="match status" value="1"/>
</dbReference>
<dbReference type="Pfam" id="PF08281">
    <property type="entry name" value="Sigma70_r4_2"/>
    <property type="match status" value="1"/>
</dbReference>
<evidence type="ECO:0000256" key="2">
    <source>
        <dbReference type="ARBA" id="ARBA00023015"/>
    </source>
</evidence>
<dbReference type="RefSeq" id="WP_244195545.1">
    <property type="nucleotide sequence ID" value="NZ_OCSU01000003.1"/>
</dbReference>
<feature type="domain" description="RNA polymerase sigma-70 region 2" evidence="7">
    <location>
        <begin position="51"/>
        <end position="116"/>
    </location>
</feature>
<dbReference type="NCBIfam" id="TIGR02937">
    <property type="entry name" value="sigma70-ECF"/>
    <property type="match status" value="1"/>
</dbReference>
<keyword evidence="3" id="KW-0731">Sigma factor</keyword>
<evidence type="ECO:0000256" key="6">
    <source>
        <dbReference type="SAM" id="MobiDB-lite"/>
    </source>
</evidence>
<dbReference type="PANTHER" id="PTHR43133:SF58">
    <property type="entry name" value="ECF RNA POLYMERASE SIGMA FACTOR SIGD"/>
    <property type="match status" value="1"/>
</dbReference>
<evidence type="ECO:0000256" key="1">
    <source>
        <dbReference type="ARBA" id="ARBA00010641"/>
    </source>
</evidence>
<evidence type="ECO:0000259" key="8">
    <source>
        <dbReference type="Pfam" id="PF08281"/>
    </source>
</evidence>
<dbReference type="InterPro" id="IPR013249">
    <property type="entry name" value="RNA_pol_sigma70_r4_t2"/>
</dbReference>
<evidence type="ECO:0000313" key="10">
    <source>
        <dbReference type="Proteomes" id="UP000219522"/>
    </source>
</evidence>
<keyword evidence="5" id="KW-0804">Transcription</keyword>
<dbReference type="EMBL" id="OCSU01000003">
    <property type="protein sequence ID" value="SOE89062.1"/>
    <property type="molecule type" value="Genomic_DNA"/>
</dbReference>
<dbReference type="InterPro" id="IPR039425">
    <property type="entry name" value="RNA_pol_sigma-70-like"/>
</dbReference>
<dbReference type="SUPFAM" id="SSF88946">
    <property type="entry name" value="Sigma2 domain of RNA polymerase sigma factors"/>
    <property type="match status" value="1"/>
</dbReference>
<dbReference type="GO" id="GO:0006352">
    <property type="term" value="P:DNA-templated transcription initiation"/>
    <property type="evidence" value="ECO:0007669"/>
    <property type="project" value="InterPro"/>
</dbReference>
<dbReference type="AlphaFoldDB" id="A0A7Z7IFR9"/>
<sequence>MLSIVRNAQDAAQADHPPETSETRPDGTLDWSILMAHSQAGDRAAYRRLLEAITPYLRVIAARRIGNRSDVEDTVQDILLTIHTVRHTYDPARPFGPWLVTIANRRVADGLRRQGRLGAHEAPLDPEYETFHAAETNLQEEAADASMLRDAVEHLPAAQRDAIRMLKLEEMSLKEAAAASGMSIAALKVATHRALKNLRRLIGKRDGQS</sequence>
<dbReference type="Pfam" id="PF04542">
    <property type="entry name" value="Sigma70_r2"/>
    <property type="match status" value="1"/>
</dbReference>
<dbReference type="Gene3D" id="1.10.1740.10">
    <property type="match status" value="1"/>
</dbReference>
<dbReference type="GO" id="GO:0003677">
    <property type="term" value="F:DNA binding"/>
    <property type="evidence" value="ECO:0007669"/>
    <property type="project" value="UniProtKB-KW"/>
</dbReference>
<organism evidence="9 10">
    <name type="scientific">Caballeronia arationis</name>
    <dbReference type="NCBI Taxonomy" id="1777142"/>
    <lineage>
        <taxon>Bacteria</taxon>
        <taxon>Pseudomonadati</taxon>
        <taxon>Pseudomonadota</taxon>
        <taxon>Betaproteobacteria</taxon>
        <taxon>Burkholderiales</taxon>
        <taxon>Burkholderiaceae</taxon>
        <taxon>Caballeronia</taxon>
    </lineage>
</organism>
<comment type="caution">
    <text evidence="9">The sequence shown here is derived from an EMBL/GenBank/DDBJ whole genome shotgun (WGS) entry which is preliminary data.</text>
</comment>
<dbReference type="GO" id="GO:0016987">
    <property type="term" value="F:sigma factor activity"/>
    <property type="evidence" value="ECO:0007669"/>
    <property type="project" value="UniProtKB-KW"/>
</dbReference>
<evidence type="ECO:0000256" key="5">
    <source>
        <dbReference type="ARBA" id="ARBA00023163"/>
    </source>
</evidence>
<accession>A0A7Z7IFR9</accession>
<dbReference type="InterPro" id="IPR013324">
    <property type="entry name" value="RNA_pol_sigma_r3/r4-like"/>
</dbReference>
<dbReference type="SUPFAM" id="SSF88659">
    <property type="entry name" value="Sigma3 and sigma4 domains of RNA polymerase sigma factors"/>
    <property type="match status" value="1"/>
</dbReference>
<dbReference type="InterPro" id="IPR014284">
    <property type="entry name" value="RNA_pol_sigma-70_dom"/>
</dbReference>
<keyword evidence="10" id="KW-1185">Reference proteome</keyword>
<feature type="compositionally biased region" description="Basic and acidic residues" evidence="6">
    <location>
        <begin position="16"/>
        <end position="27"/>
    </location>
</feature>
<evidence type="ECO:0000259" key="7">
    <source>
        <dbReference type="Pfam" id="PF04542"/>
    </source>
</evidence>
<feature type="domain" description="RNA polymerase sigma factor 70 region 4 type 2" evidence="8">
    <location>
        <begin position="147"/>
        <end position="198"/>
    </location>
</feature>
<comment type="similarity">
    <text evidence="1">Belongs to the sigma-70 factor family. ECF subfamily.</text>
</comment>
<name>A0A7Z7IFR9_9BURK</name>
<feature type="region of interest" description="Disordered" evidence="6">
    <location>
        <begin position="1"/>
        <end position="27"/>
    </location>
</feature>